<dbReference type="NCBIfam" id="TIGR00745">
    <property type="entry name" value="apbA_panE"/>
    <property type="match status" value="1"/>
</dbReference>
<dbReference type="Pfam" id="PF08546">
    <property type="entry name" value="ApbA_C"/>
    <property type="match status" value="1"/>
</dbReference>
<comment type="pathway">
    <text evidence="2 11">Cofactor biosynthesis; (R)-pantothenate biosynthesis; (R)-pantoate from 3-methyl-2-oxobutanoate: step 2/2.</text>
</comment>
<evidence type="ECO:0000256" key="9">
    <source>
        <dbReference type="ARBA" id="ARBA00032024"/>
    </source>
</evidence>
<evidence type="ECO:0000259" key="13">
    <source>
        <dbReference type="Pfam" id="PF08546"/>
    </source>
</evidence>
<evidence type="ECO:0000256" key="10">
    <source>
        <dbReference type="ARBA" id="ARBA00048793"/>
    </source>
</evidence>
<evidence type="ECO:0000259" key="12">
    <source>
        <dbReference type="Pfam" id="PF02558"/>
    </source>
</evidence>
<dbReference type="InterPro" id="IPR013752">
    <property type="entry name" value="KPA_reductase"/>
</dbReference>
<dbReference type="GO" id="GO:0050661">
    <property type="term" value="F:NADP binding"/>
    <property type="evidence" value="ECO:0007669"/>
    <property type="project" value="TreeGrafter"/>
</dbReference>
<dbReference type="EMBL" id="LILC01000032">
    <property type="protein sequence ID" value="KOO40748.1"/>
    <property type="molecule type" value="Genomic_DNA"/>
</dbReference>
<dbReference type="InterPro" id="IPR003710">
    <property type="entry name" value="ApbA"/>
</dbReference>
<dbReference type="PANTHER" id="PTHR43765">
    <property type="entry name" value="2-DEHYDROPANTOATE 2-REDUCTASE-RELATED"/>
    <property type="match status" value="1"/>
</dbReference>
<sequence>MNRLAIIGGGSVGLLYAARLASYHEVTVYTKSKEQAIAINEKGIQIEENEQITVIRVKAAVISDGIAPCDLVVIAVKQYHLSSILPFLRKISPTTPLLFLQNGMSHLEIIDSLPHTYVFLGLVEHGALKKGDVDVTHTGIGTTRLCMYKEYHPIHKELLTNSTDSFPFVEEHDWHYTMIKKLIVNAVINPLTALYRVENGMLPSVAPFRQNMEQLFAEVVLSLGINEGKEYWASILMVCEQTAFNRSSMLRDIESERQTEVDSILGYIISEGEKRHVDVPLATFLYNSIKGLEKKQKK</sequence>
<evidence type="ECO:0000256" key="7">
    <source>
        <dbReference type="ARBA" id="ARBA00022857"/>
    </source>
</evidence>
<dbReference type="InterPro" id="IPR036291">
    <property type="entry name" value="NAD(P)-bd_dom_sf"/>
</dbReference>
<feature type="domain" description="Ketopantoate reductase C-terminal" evidence="13">
    <location>
        <begin position="174"/>
        <end position="293"/>
    </location>
</feature>
<dbReference type="STRING" id="284581.AMD01_20800"/>
<dbReference type="PATRIC" id="fig|284581.3.peg.1488"/>
<dbReference type="InterPro" id="IPR008927">
    <property type="entry name" value="6-PGluconate_DH-like_C_sf"/>
</dbReference>
<gene>
    <name evidence="14" type="ORF">AMD01_20800</name>
</gene>
<evidence type="ECO:0000256" key="4">
    <source>
        <dbReference type="ARBA" id="ARBA00013014"/>
    </source>
</evidence>
<comment type="similarity">
    <text evidence="3 11">Belongs to the ketopantoate reductase family.</text>
</comment>
<proteinExistence type="inferred from homology"/>
<dbReference type="NCBIfam" id="NF005093">
    <property type="entry name" value="PRK06522.2-4"/>
    <property type="match status" value="1"/>
</dbReference>
<dbReference type="InterPro" id="IPR013328">
    <property type="entry name" value="6PGD_dom2"/>
</dbReference>
<evidence type="ECO:0000256" key="8">
    <source>
        <dbReference type="ARBA" id="ARBA00023002"/>
    </source>
</evidence>
<dbReference type="GO" id="GO:0005737">
    <property type="term" value="C:cytoplasm"/>
    <property type="evidence" value="ECO:0007669"/>
    <property type="project" value="TreeGrafter"/>
</dbReference>
<evidence type="ECO:0000256" key="6">
    <source>
        <dbReference type="ARBA" id="ARBA00022655"/>
    </source>
</evidence>
<organism evidence="14 15">
    <name type="scientific">Priestia koreensis</name>
    <dbReference type="NCBI Taxonomy" id="284581"/>
    <lineage>
        <taxon>Bacteria</taxon>
        <taxon>Bacillati</taxon>
        <taxon>Bacillota</taxon>
        <taxon>Bacilli</taxon>
        <taxon>Bacillales</taxon>
        <taxon>Bacillaceae</taxon>
        <taxon>Priestia</taxon>
    </lineage>
</organism>
<comment type="function">
    <text evidence="1 11">Catalyzes the NADPH-dependent reduction of ketopantoate into pantoic acid.</text>
</comment>
<keyword evidence="15" id="KW-1185">Reference proteome</keyword>
<dbReference type="InterPro" id="IPR050838">
    <property type="entry name" value="Ketopantoate_reductase"/>
</dbReference>
<dbReference type="Gene3D" id="1.10.1040.10">
    <property type="entry name" value="N-(1-d-carboxylethyl)-l-norvaline Dehydrogenase, domain 2"/>
    <property type="match status" value="1"/>
</dbReference>
<dbReference type="SUPFAM" id="SSF51735">
    <property type="entry name" value="NAD(P)-binding Rossmann-fold domains"/>
    <property type="match status" value="1"/>
</dbReference>
<dbReference type="Proteomes" id="UP000037558">
    <property type="component" value="Unassembled WGS sequence"/>
</dbReference>
<evidence type="ECO:0000256" key="2">
    <source>
        <dbReference type="ARBA" id="ARBA00004994"/>
    </source>
</evidence>
<evidence type="ECO:0000256" key="11">
    <source>
        <dbReference type="RuleBase" id="RU362068"/>
    </source>
</evidence>
<dbReference type="RefSeq" id="WP_053403382.1">
    <property type="nucleotide sequence ID" value="NZ_LILC01000032.1"/>
</dbReference>
<dbReference type="Pfam" id="PF02558">
    <property type="entry name" value="ApbA"/>
    <property type="match status" value="1"/>
</dbReference>
<accession>A0A0M0KQS5</accession>
<keyword evidence="7 11" id="KW-0521">NADP</keyword>
<evidence type="ECO:0000313" key="15">
    <source>
        <dbReference type="Proteomes" id="UP000037558"/>
    </source>
</evidence>
<dbReference type="PANTHER" id="PTHR43765:SF2">
    <property type="entry name" value="2-DEHYDROPANTOATE 2-REDUCTASE"/>
    <property type="match status" value="1"/>
</dbReference>
<reference evidence="15" key="1">
    <citation type="submission" date="2015-08" db="EMBL/GenBank/DDBJ databases">
        <title>Fjat-14210 dsm16467.</title>
        <authorList>
            <person name="Liu B."/>
            <person name="Wang J."/>
            <person name="Zhu Y."/>
            <person name="Liu G."/>
            <person name="Chen Q."/>
            <person name="Chen Z."/>
            <person name="Lan J."/>
            <person name="Che J."/>
            <person name="Ge C."/>
            <person name="Shi H."/>
            <person name="Pan Z."/>
            <person name="Liu X."/>
        </authorList>
    </citation>
    <scope>NUCLEOTIDE SEQUENCE [LARGE SCALE GENOMIC DNA]</scope>
    <source>
        <strain evidence="15">DSM 16467</strain>
    </source>
</reference>
<protein>
    <recommendedName>
        <fullName evidence="5 11">2-dehydropantoate 2-reductase</fullName>
        <ecNumber evidence="4 11">1.1.1.169</ecNumber>
    </recommendedName>
    <alternativeName>
        <fullName evidence="9 11">Ketopantoate reductase</fullName>
    </alternativeName>
</protein>
<comment type="catalytic activity">
    <reaction evidence="10 11">
        <text>(R)-pantoate + NADP(+) = 2-dehydropantoate + NADPH + H(+)</text>
        <dbReference type="Rhea" id="RHEA:16233"/>
        <dbReference type="ChEBI" id="CHEBI:11561"/>
        <dbReference type="ChEBI" id="CHEBI:15378"/>
        <dbReference type="ChEBI" id="CHEBI:15980"/>
        <dbReference type="ChEBI" id="CHEBI:57783"/>
        <dbReference type="ChEBI" id="CHEBI:58349"/>
        <dbReference type="EC" id="1.1.1.169"/>
    </reaction>
</comment>
<keyword evidence="8 11" id="KW-0560">Oxidoreductase</keyword>
<keyword evidence="6 11" id="KW-0566">Pantothenate biosynthesis</keyword>
<feature type="domain" description="Ketopantoate reductase N-terminal" evidence="12">
    <location>
        <begin position="5"/>
        <end position="145"/>
    </location>
</feature>
<evidence type="ECO:0000256" key="3">
    <source>
        <dbReference type="ARBA" id="ARBA00007870"/>
    </source>
</evidence>
<evidence type="ECO:0000256" key="5">
    <source>
        <dbReference type="ARBA" id="ARBA00019465"/>
    </source>
</evidence>
<dbReference type="InterPro" id="IPR013332">
    <property type="entry name" value="KPR_N"/>
</dbReference>
<evidence type="ECO:0000313" key="14">
    <source>
        <dbReference type="EMBL" id="KOO40748.1"/>
    </source>
</evidence>
<dbReference type="EC" id="1.1.1.169" evidence="4 11"/>
<evidence type="ECO:0000256" key="1">
    <source>
        <dbReference type="ARBA" id="ARBA00002919"/>
    </source>
</evidence>
<dbReference type="AlphaFoldDB" id="A0A0M0KQS5"/>
<dbReference type="GO" id="GO:0008677">
    <property type="term" value="F:2-dehydropantoate 2-reductase activity"/>
    <property type="evidence" value="ECO:0007669"/>
    <property type="project" value="UniProtKB-EC"/>
</dbReference>
<dbReference type="UniPathway" id="UPA00028">
    <property type="reaction ID" value="UER00004"/>
</dbReference>
<dbReference type="OrthoDB" id="9800163at2"/>
<comment type="caution">
    <text evidence="14">The sequence shown here is derived from an EMBL/GenBank/DDBJ whole genome shotgun (WGS) entry which is preliminary data.</text>
</comment>
<dbReference type="GO" id="GO:0015940">
    <property type="term" value="P:pantothenate biosynthetic process"/>
    <property type="evidence" value="ECO:0007669"/>
    <property type="project" value="UniProtKB-UniPathway"/>
</dbReference>
<name>A0A0M0KQS5_9BACI</name>
<dbReference type="Gene3D" id="3.40.50.720">
    <property type="entry name" value="NAD(P)-binding Rossmann-like Domain"/>
    <property type="match status" value="1"/>
</dbReference>
<dbReference type="SUPFAM" id="SSF48179">
    <property type="entry name" value="6-phosphogluconate dehydrogenase C-terminal domain-like"/>
    <property type="match status" value="1"/>
</dbReference>